<dbReference type="GO" id="GO:0009245">
    <property type="term" value="P:lipid A biosynthetic process"/>
    <property type="evidence" value="ECO:0007669"/>
    <property type="project" value="TreeGrafter"/>
</dbReference>
<dbReference type="Proteomes" id="UP000093044">
    <property type="component" value="Chromosome"/>
</dbReference>
<keyword evidence="3" id="KW-0472">Membrane</keyword>
<dbReference type="InterPro" id="IPR004843">
    <property type="entry name" value="Calcineurin-like_PHP"/>
</dbReference>
<dbReference type="GO" id="GO:0008758">
    <property type="term" value="F:UDP-2,3-diacylglucosamine hydrolase activity"/>
    <property type="evidence" value="ECO:0007669"/>
    <property type="project" value="TreeGrafter"/>
</dbReference>
<evidence type="ECO:0000256" key="1">
    <source>
        <dbReference type="ARBA" id="ARBA00022723"/>
    </source>
</evidence>
<organism evidence="5 6">
    <name type="scientific">Cloacibacillus porcorum</name>
    <dbReference type="NCBI Taxonomy" id="1197717"/>
    <lineage>
        <taxon>Bacteria</taxon>
        <taxon>Thermotogati</taxon>
        <taxon>Synergistota</taxon>
        <taxon>Synergistia</taxon>
        <taxon>Synergistales</taxon>
        <taxon>Synergistaceae</taxon>
        <taxon>Cloacibacillus</taxon>
    </lineage>
</organism>
<dbReference type="SUPFAM" id="SSF56300">
    <property type="entry name" value="Metallo-dependent phosphatases"/>
    <property type="match status" value="1"/>
</dbReference>
<dbReference type="STRING" id="1197717.BED41_14520"/>
<dbReference type="EMBL" id="CP016757">
    <property type="protein sequence ID" value="ANZ46207.1"/>
    <property type="molecule type" value="Genomic_DNA"/>
</dbReference>
<dbReference type="CDD" id="cd07385">
    <property type="entry name" value="MPP_YkuE_C"/>
    <property type="match status" value="1"/>
</dbReference>
<dbReference type="GeneID" id="83059059"/>
<evidence type="ECO:0000259" key="4">
    <source>
        <dbReference type="Pfam" id="PF00149"/>
    </source>
</evidence>
<dbReference type="GO" id="GO:0046872">
    <property type="term" value="F:metal ion binding"/>
    <property type="evidence" value="ECO:0007669"/>
    <property type="project" value="UniProtKB-KW"/>
</dbReference>
<dbReference type="AlphaFoldDB" id="A0A1B2I8F9"/>
<keyword evidence="3" id="KW-0812">Transmembrane</keyword>
<feature type="transmembrane region" description="Helical" evidence="3">
    <location>
        <begin position="83"/>
        <end position="106"/>
    </location>
</feature>
<keyword evidence="3" id="KW-1133">Transmembrane helix</keyword>
<protein>
    <recommendedName>
        <fullName evidence="4">Calcineurin-like phosphoesterase domain-containing protein</fullName>
    </recommendedName>
</protein>
<evidence type="ECO:0000256" key="2">
    <source>
        <dbReference type="ARBA" id="ARBA00022801"/>
    </source>
</evidence>
<dbReference type="GO" id="GO:0016020">
    <property type="term" value="C:membrane"/>
    <property type="evidence" value="ECO:0007669"/>
    <property type="project" value="GOC"/>
</dbReference>
<dbReference type="RefSeq" id="WP_066747923.1">
    <property type="nucleotide sequence ID" value="NZ_CP016757.1"/>
</dbReference>
<keyword evidence="2" id="KW-0378">Hydrolase</keyword>
<dbReference type="Pfam" id="PF00149">
    <property type="entry name" value="Metallophos"/>
    <property type="match status" value="1"/>
</dbReference>
<feature type="transmembrane region" description="Helical" evidence="3">
    <location>
        <begin position="14"/>
        <end position="33"/>
    </location>
</feature>
<sequence length="380" mass="42737">MNDRVYSRRFSEHPAFWVVCAAIVTVICIYIFFKINEAQPGGTAGVIWLMSCGAMTGLSYLARRTKRLHHAQLRRWTDRAGSLWLLFVLYSFFALLVLELAGLIMGREIMPVWAELAAAFALSAGLIALGVKQAHTIQTTKITIETEKLPPGEERLRIVQLTDLHLGPYTGVALLAQILRRVREAEPDMVVVTGDVADGRLEGRGREIAMFRRIRPRYGVYAVTGNHDYYDDIDRALDFMRRAGMRVLSTEAVCAGGIVVVGVDDRDHLREDKWGLSRSETVIVNTRSRFRDKFMLLLRHRPVVEIGTQGMFDLQLSGHTHGGQLFPLLSSRLFFRGHSRGFKKLQKGSMLYTSNGAGYVGPPVRLMAPPEIVVIDLVRR</sequence>
<dbReference type="PANTHER" id="PTHR31302">
    <property type="entry name" value="TRANSMEMBRANE PROTEIN WITH METALLOPHOSPHOESTERASE DOMAIN-RELATED"/>
    <property type="match status" value="1"/>
</dbReference>
<keyword evidence="1" id="KW-0479">Metal-binding</keyword>
<feature type="domain" description="Calcineurin-like phosphoesterase" evidence="4">
    <location>
        <begin position="156"/>
        <end position="322"/>
    </location>
</feature>
<dbReference type="Gene3D" id="3.60.21.10">
    <property type="match status" value="1"/>
</dbReference>
<dbReference type="PANTHER" id="PTHR31302:SF31">
    <property type="entry name" value="PHOSPHODIESTERASE YAEI"/>
    <property type="match status" value="1"/>
</dbReference>
<keyword evidence="6" id="KW-1185">Reference proteome</keyword>
<dbReference type="KEGG" id="cpor:BED41_14520"/>
<evidence type="ECO:0000313" key="6">
    <source>
        <dbReference type="Proteomes" id="UP000093044"/>
    </source>
</evidence>
<dbReference type="OrthoDB" id="9780884at2"/>
<accession>A0A1B2I8F9</accession>
<reference evidence="5" key="1">
    <citation type="submission" date="2016-08" db="EMBL/GenBank/DDBJ databases">
        <title>Complete genome of Cloacibacillus porcorum.</title>
        <authorList>
            <person name="Looft T."/>
            <person name="Bayles D.O."/>
            <person name="Alt D.P."/>
        </authorList>
    </citation>
    <scope>NUCLEOTIDE SEQUENCE [LARGE SCALE GENOMIC DNA]</scope>
    <source>
        <strain evidence="5">CL-84</strain>
    </source>
</reference>
<feature type="transmembrane region" description="Helical" evidence="3">
    <location>
        <begin position="112"/>
        <end position="131"/>
    </location>
</feature>
<dbReference type="InterPro" id="IPR029052">
    <property type="entry name" value="Metallo-depent_PP-like"/>
</dbReference>
<evidence type="ECO:0000313" key="5">
    <source>
        <dbReference type="EMBL" id="ANZ46207.1"/>
    </source>
</evidence>
<name>A0A1B2I8F9_9BACT</name>
<proteinExistence type="predicted"/>
<gene>
    <name evidence="5" type="ORF">BED41_14520</name>
</gene>
<dbReference type="InterPro" id="IPR051158">
    <property type="entry name" value="Metallophosphoesterase_sf"/>
</dbReference>
<feature type="transmembrane region" description="Helical" evidence="3">
    <location>
        <begin position="45"/>
        <end position="62"/>
    </location>
</feature>
<evidence type="ECO:0000256" key="3">
    <source>
        <dbReference type="SAM" id="Phobius"/>
    </source>
</evidence>